<organism evidence="2 4">
    <name type="scientific">Trichinella pseudospiralis</name>
    <name type="common">Parasitic roundworm</name>
    <dbReference type="NCBI Taxonomy" id="6337"/>
    <lineage>
        <taxon>Eukaryota</taxon>
        <taxon>Metazoa</taxon>
        <taxon>Ecdysozoa</taxon>
        <taxon>Nematoda</taxon>
        <taxon>Enoplea</taxon>
        <taxon>Dorylaimia</taxon>
        <taxon>Trichinellida</taxon>
        <taxon>Trichinellidae</taxon>
        <taxon>Trichinella</taxon>
    </lineage>
</organism>
<protein>
    <submittedName>
        <fullName evidence="2">Uncharacterized protein</fullName>
    </submittedName>
</protein>
<dbReference type="EMBL" id="JYDV01000029">
    <property type="protein sequence ID" value="KRZ40113.1"/>
    <property type="molecule type" value="Genomic_DNA"/>
</dbReference>
<name>A0A0V1JYQ7_TRIPS</name>
<evidence type="ECO:0000313" key="4">
    <source>
        <dbReference type="Proteomes" id="UP000054826"/>
    </source>
</evidence>
<evidence type="ECO:0000313" key="3">
    <source>
        <dbReference type="Proteomes" id="UP000054805"/>
    </source>
</evidence>
<reference evidence="3 4" key="1">
    <citation type="submission" date="2015-01" db="EMBL/GenBank/DDBJ databases">
        <title>Evolution of Trichinella species and genotypes.</title>
        <authorList>
            <person name="Korhonen P.K."/>
            <person name="Edoardo P."/>
            <person name="Giuseppe L.R."/>
            <person name="Gasser R.B."/>
        </authorList>
    </citation>
    <scope>NUCLEOTIDE SEQUENCE [LARGE SCALE GENOMIC DNA]</scope>
    <source>
        <strain evidence="2">ISS176</strain>
        <strain evidence="1">ISS588</strain>
    </source>
</reference>
<comment type="caution">
    <text evidence="2">The sequence shown here is derived from an EMBL/GenBank/DDBJ whole genome shotgun (WGS) entry which is preliminary data.</text>
</comment>
<dbReference type="EMBL" id="JYDS01000030">
    <property type="protein sequence ID" value="KRZ30933.1"/>
    <property type="molecule type" value="Genomic_DNA"/>
</dbReference>
<sequence length="84" mass="10060">MHRNRNNFKDTIFVQRQLYVQLTELESSSNNLKRTKLPSRRFKFDQIEPPVHGPEIQSLSRREDFRAIYSTLKLVSKRQLALDK</sequence>
<gene>
    <name evidence="1" type="ORF">T4B_10809</name>
    <name evidence="2" type="ORF">T4C_7069</name>
</gene>
<evidence type="ECO:0000313" key="2">
    <source>
        <dbReference type="EMBL" id="KRZ40113.1"/>
    </source>
</evidence>
<dbReference type="AlphaFoldDB" id="A0A0V1JYQ7"/>
<keyword evidence="3" id="KW-1185">Reference proteome</keyword>
<proteinExistence type="predicted"/>
<accession>A0A0V1JYQ7</accession>
<dbReference type="Proteomes" id="UP000054805">
    <property type="component" value="Unassembled WGS sequence"/>
</dbReference>
<dbReference type="Proteomes" id="UP000054826">
    <property type="component" value="Unassembled WGS sequence"/>
</dbReference>
<evidence type="ECO:0000313" key="1">
    <source>
        <dbReference type="EMBL" id="KRZ30933.1"/>
    </source>
</evidence>